<evidence type="ECO:0000256" key="1">
    <source>
        <dbReference type="SAM" id="Coils"/>
    </source>
</evidence>
<organism evidence="3 4">
    <name type="scientific">Oleoguttula mirabilis</name>
    <dbReference type="NCBI Taxonomy" id="1507867"/>
    <lineage>
        <taxon>Eukaryota</taxon>
        <taxon>Fungi</taxon>
        <taxon>Dikarya</taxon>
        <taxon>Ascomycota</taxon>
        <taxon>Pezizomycotina</taxon>
        <taxon>Dothideomycetes</taxon>
        <taxon>Dothideomycetidae</taxon>
        <taxon>Mycosphaerellales</taxon>
        <taxon>Teratosphaeriaceae</taxon>
        <taxon>Oleoguttula</taxon>
    </lineage>
</organism>
<feature type="region of interest" description="Disordered" evidence="2">
    <location>
        <begin position="686"/>
        <end position="859"/>
    </location>
</feature>
<protein>
    <submittedName>
        <fullName evidence="3">Uncharacterized protein</fullName>
    </submittedName>
</protein>
<keyword evidence="1" id="KW-0175">Coiled coil</keyword>
<feature type="compositionally biased region" description="Low complexity" evidence="2">
    <location>
        <begin position="789"/>
        <end position="798"/>
    </location>
</feature>
<feature type="compositionally biased region" description="Polar residues" evidence="2">
    <location>
        <begin position="327"/>
        <end position="340"/>
    </location>
</feature>
<proteinExistence type="predicted"/>
<name>A0AAV9JPD5_9PEZI</name>
<sequence length="936" mass="102380">MEPAVRTLTPRMTMYEFLLQEKPLPSPPSPTLTNPDMVLPSAFNVAALPSPPRSRGRPPSPTYLRDKPSEQAQAHAGGGSAPPKKEKRGLMSRKMLLLRSRTGSGMKDQGTQSPTIPRSVPALTEDRCSEDYGSTYVSSPTLMDVGNLAPKQWEEKRLSISGSSFNSEEFAAIPSFLAKYDMFDGTTTDDDVESDSPALQKYGYSVSIEGGFDAQRRKQEEDEHNSAILSKRAEQILANAKKRLNLMEGNLRGARDLVAPLTAANLKRATSLGSSHHSSYNSGTSRLAPDGRTNEPTSQQQPVRALHAQASSPTMGHVYQGHARGFSGTQLPERSQTALGRSNGPLRSGRIPVKANDGSWTQGIRSSRSFDSIGNNNGGTATSRGERPLHAKGSPDPALEPLQEDDGSHQAPSLRNTRVFEEPRHDALGIQRPASRTEDLREQIGTLKGKISSLKERAREDSLRRQSTLSLRTPSPFNNAVATAPEYFYTQSPTYGSAMLDTNAGVGHTSRNNSPVTPQSLQNVWEQSRGKNAFVEQSPAQAPLQNRASPNADRVAQGEAHRQLASETQAPRPMQHRRTPSGTAIIEPAANRYSHHQSTPGNANSAQDEQPLFDDSVVSPLPIEEPPMPDYDYVVSEAGDERSVYEDAEYEQPPVIAHEDRDDAFDYEHFFLHSAMHSYGFARRSSKSSEDSVSSAETARGPVAVVEDDCFDPSSSMYPPPTPETPERLREIERKIHKRTLSAESVSTTDSFATAAEGRISPPMLSRQASALDWPMPPTGLISQPPSRPSSRPNSRPSTAFRQPERRRDSSSGRADSGIGIGVARRPNSSHDRKRPGVLTPRSPHPTSSSPPMSPKTTVLHDPATLAVKALLEPTGRPLGLQDNALIFSIVESLRKVCHRMQEEDEGQYESRVLRRRLDEARRALDGTLQQRPGTS</sequence>
<evidence type="ECO:0000313" key="4">
    <source>
        <dbReference type="Proteomes" id="UP001324427"/>
    </source>
</evidence>
<accession>A0AAV9JPD5</accession>
<feature type="compositionally biased region" description="Polar residues" evidence="2">
    <location>
        <begin position="538"/>
        <end position="549"/>
    </location>
</feature>
<comment type="caution">
    <text evidence="3">The sequence shown here is derived from an EMBL/GenBank/DDBJ whole genome shotgun (WGS) entry which is preliminary data.</text>
</comment>
<feature type="region of interest" description="Disordered" evidence="2">
    <location>
        <begin position="537"/>
        <end position="579"/>
    </location>
</feature>
<feature type="compositionally biased region" description="Polar residues" evidence="2">
    <location>
        <begin position="358"/>
        <end position="383"/>
    </location>
</feature>
<gene>
    <name evidence="3" type="ORF">LTR36_001108</name>
</gene>
<reference evidence="3 4" key="1">
    <citation type="submission" date="2021-11" db="EMBL/GenBank/DDBJ databases">
        <title>Black yeast isolated from Biological Soil Crust.</title>
        <authorList>
            <person name="Kurbessoian T."/>
        </authorList>
    </citation>
    <scope>NUCLEOTIDE SEQUENCE [LARGE SCALE GENOMIC DNA]</scope>
    <source>
        <strain evidence="3 4">CCFEE 5522</strain>
    </source>
</reference>
<feature type="compositionally biased region" description="Basic and acidic residues" evidence="2">
    <location>
        <begin position="725"/>
        <end position="734"/>
    </location>
</feature>
<keyword evidence="4" id="KW-1185">Reference proteome</keyword>
<feature type="compositionally biased region" description="Low complexity" evidence="2">
    <location>
        <begin position="270"/>
        <end position="285"/>
    </location>
</feature>
<dbReference type="Proteomes" id="UP001324427">
    <property type="component" value="Unassembled WGS sequence"/>
</dbReference>
<feature type="region of interest" description="Disordered" evidence="2">
    <location>
        <begin position="43"/>
        <end position="143"/>
    </location>
</feature>
<dbReference type="AlphaFoldDB" id="A0AAV9JPD5"/>
<evidence type="ECO:0000313" key="3">
    <source>
        <dbReference type="EMBL" id="KAK4547452.1"/>
    </source>
</evidence>
<evidence type="ECO:0000256" key="2">
    <source>
        <dbReference type="SAM" id="MobiDB-lite"/>
    </source>
</evidence>
<feature type="coiled-coil region" evidence="1">
    <location>
        <begin position="230"/>
        <end position="257"/>
    </location>
</feature>
<feature type="compositionally biased region" description="Low complexity" evidence="2">
    <location>
        <begin position="92"/>
        <end position="101"/>
    </location>
</feature>
<feature type="compositionally biased region" description="Low complexity" evidence="2">
    <location>
        <begin position="840"/>
        <end position="858"/>
    </location>
</feature>
<feature type="compositionally biased region" description="Polar residues" evidence="2">
    <location>
        <begin position="742"/>
        <end position="752"/>
    </location>
</feature>
<dbReference type="EMBL" id="JAVFHQ010000011">
    <property type="protein sequence ID" value="KAK4547452.1"/>
    <property type="molecule type" value="Genomic_DNA"/>
</dbReference>
<feature type="region of interest" description="Disordered" evidence="2">
    <location>
        <begin position="269"/>
        <end position="420"/>
    </location>
</feature>